<dbReference type="HOGENOM" id="CLU_942799_0_0_5"/>
<dbReference type="STRING" id="323097.Nham_1713"/>
<keyword evidence="3" id="KW-1185">Reference proteome</keyword>
<proteinExistence type="predicted"/>
<reference evidence="2 3" key="1">
    <citation type="submission" date="2006-03" db="EMBL/GenBank/DDBJ databases">
        <title>Complete sequence of chromosome of Nitrobacter hamburgensis X14.</title>
        <authorList>
            <consortium name="US DOE Joint Genome Institute"/>
            <person name="Copeland A."/>
            <person name="Lucas S."/>
            <person name="Lapidus A."/>
            <person name="Barry K."/>
            <person name="Detter J.C."/>
            <person name="Glavina del Rio T."/>
            <person name="Hammon N."/>
            <person name="Israni S."/>
            <person name="Dalin E."/>
            <person name="Tice H."/>
            <person name="Pitluck S."/>
            <person name="Chain P."/>
            <person name="Malfatti S."/>
            <person name="Shin M."/>
            <person name="Vergez L."/>
            <person name="Schmutz J."/>
            <person name="Larimer F."/>
            <person name="Land M."/>
            <person name="Hauser L."/>
            <person name="Kyrpides N."/>
            <person name="Ivanova N."/>
            <person name="Ward B."/>
            <person name="Arp D."/>
            <person name="Klotz M."/>
            <person name="Stein L."/>
            <person name="O'Mullan G."/>
            <person name="Starkenburg S."/>
            <person name="Sayavedra L."/>
            <person name="Poret-Peterson A.T."/>
            <person name="Gentry M.E."/>
            <person name="Bruce D."/>
            <person name="Richardson P."/>
        </authorList>
    </citation>
    <scope>NUCLEOTIDE SEQUENCE [LARGE SCALE GENOMIC DNA]</scope>
    <source>
        <strain evidence="3">DSM 10229 / NCIMB 13809 / X14</strain>
    </source>
</reference>
<organism evidence="2 3">
    <name type="scientific">Nitrobacter hamburgensis (strain DSM 10229 / NCIMB 13809 / X14)</name>
    <dbReference type="NCBI Taxonomy" id="323097"/>
    <lineage>
        <taxon>Bacteria</taxon>
        <taxon>Pseudomonadati</taxon>
        <taxon>Pseudomonadota</taxon>
        <taxon>Alphaproteobacteria</taxon>
        <taxon>Hyphomicrobiales</taxon>
        <taxon>Nitrobacteraceae</taxon>
        <taxon>Nitrobacter</taxon>
    </lineage>
</organism>
<evidence type="ECO:0000313" key="2">
    <source>
        <dbReference type="EMBL" id="ABE62529.1"/>
    </source>
</evidence>
<feature type="region of interest" description="Disordered" evidence="1">
    <location>
        <begin position="204"/>
        <end position="250"/>
    </location>
</feature>
<protein>
    <submittedName>
        <fullName evidence="2">Uncharacterized protein</fullName>
    </submittedName>
</protein>
<feature type="compositionally biased region" description="Basic and acidic residues" evidence="1">
    <location>
        <begin position="204"/>
        <end position="220"/>
    </location>
</feature>
<dbReference type="AlphaFoldDB" id="Q1QML8"/>
<name>Q1QML8_NITHX</name>
<evidence type="ECO:0000256" key="1">
    <source>
        <dbReference type="SAM" id="MobiDB-lite"/>
    </source>
</evidence>
<evidence type="ECO:0000313" key="3">
    <source>
        <dbReference type="Proteomes" id="UP000001953"/>
    </source>
</evidence>
<dbReference type="EMBL" id="CP000319">
    <property type="protein sequence ID" value="ABE62529.1"/>
    <property type="molecule type" value="Genomic_DNA"/>
</dbReference>
<sequence>MAALLTDIHLLDAPARRVIAIFLNRPKNPARWFKSMCRAILVSPLQTGTNSQGLNIPVWPRIEAHGTPEQRAAAVLAGDVGERSPPRVASDKLYHRRLALQAANDNYRTPAEHLAIVASNPKPTNRPHKATSRQQPARLLAEDCPHMAMALNDWATLQALPVMTVANDNYVDAEDSDDGSAPAEWHFDNLMTTQSARLTVKLEAEGKPWRPGEERFDTPRRNNRSKAPPPVGSHRYNGLDMPTLPDAEGEANRKIDASNVRRRLGHVLPIVGLSIWRRHHGGNRRSRETADVATH</sequence>
<dbReference type="Proteomes" id="UP000001953">
    <property type="component" value="Chromosome"/>
</dbReference>
<gene>
    <name evidence="2" type="ordered locus">Nham_1713</name>
</gene>
<dbReference type="KEGG" id="nha:Nham_1713"/>
<accession>Q1QML8</accession>